<dbReference type="EMBL" id="JAEPRB010000072">
    <property type="protein sequence ID" value="KAG2222886.1"/>
    <property type="molecule type" value="Genomic_DNA"/>
</dbReference>
<evidence type="ECO:0000256" key="1">
    <source>
        <dbReference type="ARBA" id="ARBA00004167"/>
    </source>
</evidence>
<dbReference type="CDD" id="cd06257">
    <property type="entry name" value="DnaJ"/>
    <property type="match status" value="1"/>
</dbReference>
<dbReference type="InterPro" id="IPR015399">
    <property type="entry name" value="DUF1977_DnaJ-like"/>
</dbReference>
<dbReference type="FunFam" id="1.10.287.110:FF:000070">
    <property type="entry name" value="Endoplasmic reticulum protein, putative"/>
    <property type="match status" value="1"/>
</dbReference>
<dbReference type="SUPFAM" id="SSF46565">
    <property type="entry name" value="Chaperone J-domain"/>
    <property type="match status" value="1"/>
</dbReference>
<sequence>MEINKDEAIRCLNIAKNHYGNGNYAAALRLTKKSINLYPTDPAKAFLEKAEEAAANGDSSKQSTNSNTTSGTSTSSKPSTTSSSSSSSEKKYTQEQVSAVKKILACGTDYYQVLSLDKKCTEVQIKKSYRKLALQFHPDKNNAPGADEAFKLISKAFTVLSDPQKRSIHDAGGGDPEQRGSGGMGGGGAGFRGFHAAGPGFAGDEISPEDLFNMFFGGGGGGGGFGPGFSSATFVGPGFAPHYYRNGAGRRAQQFQQQRQRQQNGTAGWTVLLQILPLLILFGYSLLSGLFTDNTPTFSLRPTNVYSQVRMTQSHQVPYYVNPSAFRSTEQSRAKLNRVEQQVEVDWVRGLQHTCNNERRERATRLNAAAGIFGIGRNEEQYQKALKMPMKSCEEIKRFGYNPDY</sequence>
<evidence type="ECO:0000313" key="9">
    <source>
        <dbReference type="Proteomes" id="UP000646827"/>
    </source>
</evidence>
<dbReference type="OrthoDB" id="1507364at2759"/>
<evidence type="ECO:0000259" key="7">
    <source>
        <dbReference type="PROSITE" id="PS50076"/>
    </source>
</evidence>
<feature type="compositionally biased region" description="Gly residues" evidence="5">
    <location>
        <begin position="171"/>
        <end position="189"/>
    </location>
</feature>
<dbReference type="GO" id="GO:0005789">
    <property type="term" value="C:endoplasmic reticulum membrane"/>
    <property type="evidence" value="ECO:0007669"/>
    <property type="project" value="TreeGrafter"/>
</dbReference>
<dbReference type="GO" id="GO:0071218">
    <property type="term" value="P:cellular response to misfolded protein"/>
    <property type="evidence" value="ECO:0007669"/>
    <property type="project" value="TreeGrafter"/>
</dbReference>
<evidence type="ECO:0000256" key="6">
    <source>
        <dbReference type="SAM" id="Phobius"/>
    </source>
</evidence>
<keyword evidence="2 6" id="KW-0812">Transmembrane</keyword>
<comment type="caution">
    <text evidence="8">The sequence shown here is derived from an EMBL/GenBank/DDBJ whole genome shotgun (WGS) entry which is preliminary data.</text>
</comment>
<dbReference type="PROSITE" id="PS50076">
    <property type="entry name" value="DNAJ_2"/>
    <property type="match status" value="1"/>
</dbReference>
<keyword evidence="4 6" id="KW-0472">Membrane</keyword>
<feature type="region of interest" description="Disordered" evidence="5">
    <location>
        <begin position="164"/>
        <end position="189"/>
    </location>
</feature>
<dbReference type="InterPro" id="IPR051100">
    <property type="entry name" value="DnaJ_subfamily_B/C"/>
</dbReference>
<keyword evidence="9" id="KW-1185">Reference proteome</keyword>
<dbReference type="PRINTS" id="PR00625">
    <property type="entry name" value="JDOMAIN"/>
</dbReference>
<evidence type="ECO:0000256" key="2">
    <source>
        <dbReference type="ARBA" id="ARBA00022692"/>
    </source>
</evidence>
<protein>
    <recommendedName>
        <fullName evidence="7">J domain-containing protein</fullName>
    </recommendedName>
</protein>
<evidence type="ECO:0000256" key="3">
    <source>
        <dbReference type="ARBA" id="ARBA00022989"/>
    </source>
</evidence>
<accession>A0A8H7S7B1</accession>
<feature type="region of interest" description="Disordered" evidence="5">
    <location>
        <begin position="51"/>
        <end position="91"/>
    </location>
</feature>
<dbReference type="Pfam" id="PF09320">
    <property type="entry name" value="DUF1977"/>
    <property type="match status" value="1"/>
</dbReference>
<dbReference type="InterPro" id="IPR036869">
    <property type="entry name" value="J_dom_sf"/>
</dbReference>
<dbReference type="InterPro" id="IPR001623">
    <property type="entry name" value="DnaJ_domain"/>
</dbReference>
<dbReference type="PANTHER" id="PTHR43908">
    <property type="entry name" value="AT29763P-RELATED"/>
    <property type="match status" value="1"/>
</dbReference>
<proteinExistence type="predicted"/>
<dbReference type="GO" id="GO:0030544">
    <property type="term" value="F:Hsp70 protein binding"/>
    <property type="evidence" value="ECO:0007669"/>
    <property type="project" value="TreeGrafter"/>
</dbReference>
<evidence type="ECO:0000256" key="5">
    <source>
        <dbReference type="SAM" id="MobiDB-lite"/>
    </source>
</evidence>
<organism evidence="8 9">
    <name type="scientific">Circinella minor</name>
    <dbReference type="NCBI Taxonomy" id="1195481"/>
    <lineage>
        <taxon>Eukaryota</taxon>
        <taxon>Fungi</taxon>
        <taxon>Fungi incertae sedis</taxon>
        <taxon>Mucoromycota</taxon>
        <taxon>Mucoromycotina</taxon>
        <taxon>Mucoromycetes</taxon>
        <taxon>Mucorales</taxon>
        <taxon>Lichtheimiaceae</taxon>
        <taxon>Circinella</taxon>
    </lineage>
</organism>
<reference evidence="8 9" key="1">
    <citation type="submission" date="2020-12" db="EMBL/GenBank/DDBJ databases">
        <title>Metabolic potential, ecology and presence of endohyphal bacteria is reflected in genomic diversity of Mucoromycotina.</title>
        <authorList>
            <person name="Muszewska A."/>
            <person name="Okrasinska A."/>
            <person name="Steczkiewicz K."/>
            <person name="Drgas O."/>
            <person name="Orlowska M."/>
            <person name="Perlinska-Lenart U."/>
            <person name="Aleksandrzak-Piekarczyk T."/>
            <person name="Szatraj K."/>
            <person name="Zielenkiewicz U."/>
            <person name="Pilsyk S."/>
            <person name="Malc E."/>
            <person name="Mieczkowski P."/>
            <person name="Kruszewska J.S."/>
            <person name="Biernat P."/>
            <person name="Pawlowska J."/>
        </authorList>
    </citation>
    <scope>NUCLEOTIDE SEQUENCE [LARGE SCALE GENOMIC DNA]</scope>
    <source>
        <strain evidence="8 9">CBS 142.35</strain>
    </source>
</reference>
<name>A0A8H7S7B1_9FUNG</name>
<dbReference type="PANTHER" id="PTHR43908:SF3">
    <property type="entry name" value="AT29763P-RELATED"/>
    <property type="match status" value="1"/>
</dbReference>
<feature type="compositionally biased region" description="Low complexity" evidence="5">
    <location>
        <begin position="53"/>
        <end position="87"/>
    </location>
</feature>
<feature type="transmembrane region" description="Helical" evidence="6">
    <location>
        <begin position="267"/>
        <end position="291"/>
    </location>
</feature>
<dbReference type="Proteomes" id="UP000646827">
    <property type="component" value="Unassembled WGS sequence"/>
</dbReference>
<keyword evidence="3 6" id="KW-1133">Transmembrane helix</keyword>
<dbReference type="AlphaFoldDB" id="A0A8H7S7B1"/>
<evidence type="ECO:0000256" key="4">
    <source>
        <dbReference type="ARBA" id="ARBA00023136"/>
    </source>
</evidence>
<feature type="domain" description="J" evidence="7">
    <location>
        <begin position="109"/>
        <end position="173"/>
    </location>
</feature>
<dbReference type="SMART" id="SM00271">
    <property type="entry name" value="DnaJ"/>
    <property type="match status" value="1"/>
</dbReference>
<dbReference type="Gene3D" id="1.10.287.110">
    <property type="entry name" value="DnaJ domain"/>
    <property type="match status" value="1"/>
</dbReference>
<gene>
    <name evidence="8" type="ORF">INT45_013517</name>
</gene>
<comment type="subcellular location">
    <subcellularLocation>
        <location evidence="1">Membrane</location>
        <topology evidence="1">Single-pass membrane protein</topology>
    </subcellularLocation>
</comment>
<dbReference type="Pfam" id="PF00226">
    <property type="entry name" value="DnaJ"/>
    <property type="match status" value="1"/>
</dbReference>
<evidence type="ECO:0000313" key="8">
    <source>
        <dbReference type="EMBL" id="KAG2222886.1"/>
    </source>
</evidence>